<dbReference type="PANTHER" id="PTHR45724">
    <property type="entry name" value="AQUAPORIN NIP2-1"/>
    <property type="match status" value="1"/>
</dbReference>
<dbReference type="InterPro" id="IPR022357">
    <property type="entry name" value="MIP_CS"/>
</dbReference>
<dbReference type="NCBIfam" id="TIGR00861">
    <property type="entry name" value="MIP"/>
    <property type="match status" value="1"/>
</dbReference>
<feature type="transmembrane region" description="Helical" evidence="6">
    <location>
        <begin position="88"/>
        <end position="109"/>
    </location>
</feature>
<dbReference type="InterPro" id="IPR023271">
    <property type="entry name" value="Aquaporin-like"/>
</dbReference>
<evidence type="ECO:0000313" key="7">
    <source>
        <dbReference type="EMBL" id="KKN60944.1"/>
    </source>
</evidence>
<dbReference type="PRINTS" id="PR00783">
    <property type="entry name" value="MINTRINSICP"/>
</dbReference>
<sequence length="246" mass="25592">MDKKQTVTLLQRLLAEFVGTFALVFVGTGAIVVNALTNGGITFLGIALGFGLVVMIVVYAVGHISGSHINPAVTIAFAVARHFPLRDVVPYIIAQVAGAIAASFVLRAMFGNVANLGATLPVGGVSDSFFLELLITFILMFVIVSVATDTRAVGEAAAIAIGGSIAVLALMAGLVSGGSMNPARSLGPAIASGAYSGIWIYLVAPTTGAIIGALVYQLLKERRWREPEVGFGTEEEKGHQDKHEQP</sequence>
<comment type="subcellular location">
    <subcellularLocation>
        <location evidence="1">Membrane</location>
        <topology evidence="1">Multi-pass membrane protein</topology>
    </subcellularLocation>
</comment>
<keyword evidence="2" id="KW-0813">Transport</keyword>
<name>A0A0F9S1I0_9ZZZZ</name>
<gene>
    <name evidence="7" type="ORF">LCGC14_0526860</name>
</gene>
<dbReference type="Gene3D" id="1.20.1080.10">
    <property type="entry name" value="Glycerol uptake facilitator protein"/>
    <property type="match status" value="1"/>
</dbReference>
<evidence type="ECO:0000256" key="1">
    <source>
        <dbReference type="ARBA" id="ARBA00004141"/>
    </source>
</evidence>
<feature type="transmembrane region" description="Helical" evidence="6">
    <location>
        <begin position="198"/>
        <end position="219"/>
    </location>
</feature>
<reference evidence="7" key="1">
    <citation type="journal article" date="2015" name="Nature">
        <title>Complex archaea that bridge the gap between prokaryotes and eukaryotes.</title>
        <authorList>
            <person name="Spang A."/>
            <person name="Saw J.H."/>
            <person name="Jorgensen S.L."/>
            <person name="Zaremba-Niedzwiedzka K."/>
            <person name="Martijn J."/>
            <person name="Lind A.E."/>
            <person name="van Eijk R."/>
            <person name="Schleper C."/>
            <person name="Guy L."/>
            <person name="Ettema T.J."/>
        </authorList>
    </citation>
    <scope>NUCLEOTIDE SEQUENCE</scope>
</reference>
<dbReference type="PROSITE" id="PS00221">
    <property type="entry name" value="MIP"/>
    <property type="match status" value="1"/>
</dbReference>
<protein>
    <recommendedName>
        <fullName evidence="8">Aquaporin</fullName>
    </recommendedName>
</protein>
<feature type="transmembrane region" description="Helical" evidence="6">
    <location>
        <begin position="12"/>
        <end position="35"/>
    </location>
</feature>
<feature type="transmembrane region" description="Helical" evidence="6">
    <location>
        <begin position="159"/>
        <end position="178"/>
    </location>
</feature>
<keyword evidence="5 6" id="KW-0472">Membrane</keyword>
<dbReference type="GO" id="GO:0016020">
    <property type="term" value="C:membrane"/>
    <property type="evidence" value="ECO:0007669"/>
    <property type="project" value="UniProtKB-SubCell"/>
</dbReference>
<keyword evidence="4 6" id="KW-1133">Transmembrane helix</keyword>
<evidence type="ECO:0000256" key="2">
    <source>
        <dbReference type="ARBA" id="ARBA00022448"/>
    </source>
</evidence>
<dbReference type="PANTHER" id="PTHR45724:SF13">
    <property type="entry name" value="AQUAPORIN NIP1-1-RELATED"/>
    <property type="match status" value="1"/>
</dbReference>
<feature type="transmembrane region" description="Helical" evidence="6">
    <location>
        <begin position="129"/>
        <end position="147"/>
    </location>
</feature>
<dbReference type="Pfam" id="PF00230">
    <property type="entry name" value="MIP"/>
    <property type="match status" value="1"/>
</dbReference>
<keyword evidence="3 6" id="KW-0812">Transmembrane</keyword>
<evidence type="ECO:0000256" key="3">
    <source>
        <dbReference type="ARBA" id="ARBA00022692"/>
    </source>
</evidence>
<dbReference type="GO" id="GO:0015267">
    <property type="term" value="F:channel activity"/>
    <property type="evidence" value="ECO:0007669"/>
    <property type="project" value="InterPro"/>
</dbReference>
<evidence type="ECO:0000256" key="5">
    <source>
        <dbReference type="ARBA" id="ARBA00023136"/>
    </source>
</evidence>
<dbReference type="AlphaFoldDB" id="A0A0F9S1I0"/>
<dbReference type="InterPro" id="IPR000425">
    <property type="entry name" value="MIP"/>
</dbReference>
<accession>A0A0F9S1I0</accession>
<dbReference type="SUPFAM" id="SSF81338">
    <property type="entry name" value="Aquaporin-like"/>
    <property type="match status" value="1"/>
</dbReference>
<dbReference type="CDD" id="cd00333">
    <property type="entry name" value="MIP"/>
    <property type="match status" value="1"/>
</dbReference>
<evidence type="ECO:0000256" key="4">
    <source>
        <dbReference type="ARBA" id="ARBA00022989"/>
    </source>
</evidence>
<evidence type="ECO:0008006" key="8">
    <source>
        <dbReference type="Google" id="ProtNLM"/>
    </source>
</evidence>
<feature type="transmembrane region" description="Helical" evidence="6">
    <location>
        <begin position="41"/>
        <end position="61"/>
    </location>
</feature>
<comment type="caution">
    <text evidence="7">The sequence shown here is derived from an EMBL/GenBank/DDBJ whole genome shotgun (WGS) entry which is preliminary data.</text>
</comment>
<organism evidence="7">
    <name type="scientific">marine sediment metagenome</name>
    <dbReference type="NCBI Taxonomy" id="412755"/>
    <lineage>
        <taxon>unclassified sequences</taxon>
        <taxon>metagenomes</taxon>
        <taxon>ecological metagenomes</taxon>
    </lineage>
</organism>
<dbReference type="InterPro" id="IPR034294">
    <property type="entry name" value="Aquaporin_transptr"/>
</dbReference>
<evidence type="ECO:0000256" key="6">
    <source>
        <dbReference type="SAM" id="Phobius"/>
    </source>
</evidence>
<proteinExistence type="predicted"/>
<dbReference type="EMBL" id="LAZR01000677">
    <property type="protein sequence ID" value="KKN60944.1"/>
    <property type="molecule type" value="Genomic_DNA"/>
</dbReference>